<dbReference type="PANTHER" id="PTHR33525:SF6">
    <property type="entry name" value="HDOD DOMAIN-CONTAINING PROTEIN"/>
    <property type="match status" value="1"/>
</dbReference>
<evidence type="ECO:0000259" key="1">
    <source>
        <dbReference type="PROSITE" id="PS51833"/>
    </source>
</evidence>
<proteinExistence type="predicted"/>
<dbReference type="SUPFAM" id="SSF109604">
    <property type="entry name" value="HD-domain/PDEase-like"/>
    <property type="match status" value="1"/>
</dbReference>
<comment type="caution">
    <text evidence="2">The sequence shown here is derived from an EMBL/GenBank/DDBJ whole genome shotgun (WGS) entry which is preliminary data.</text>
</comment>
<accession>A0ABQ6GTH5</accession>
<dbReference type="Pfam" id="PF08668">
    <property type="entry name" value="HDOD"/>
    <property type="match status" value="1"/>
</dbReference>
<dbReference type="Proteomes" id="UP001157186">
    <property type="component" value="Unassembled WGS sequence"/>
</dbReference>
<feature type="domain" description="HDOD" evidence="1">
    <location>
        <begin position="37"/>
        <end position="232"/>
    </location>
</feature>
<dbReference type="PROSITE" id="PS51833">
    <property type="entry name" value="HDOD"/>
    <property type="match status" value="1"/>
</dbReference>
<reference evidence="2 3" key="1">
    <citation type="submission" date="2023-03" db="EMBL/GenBank/DDBJ databases">
        <title>Draft genome sequence of Thalassotalea insulae KCTC 62186T.</title>
        <authorList>
            <person name="Sawabe T."/>
        </authorList>
    </citation>
    <scope>NUCLEOTIDE SEQUENCE [LARGE SCALE GENOMIC DNA]</scope>
    <source>
        <strain evidence="2 3">KCTC 62186</strain>
    </source>
</reference>
<organism evidence="2 3">
    <name type="scientific">Thalassotalea insulae</name>
    <dbReference type="NCBI Taxonomy" id="2056778"/>
    <lineage>
        <taxon>Bacteria</taxon>
        <taxon>Pseudomonadati</taxon>
        <taxon>Pseudomonadota</taxon>
        <taxon>Gammaproteobacteria</taxon>
        <taxon>Alteromonadales</taxon>
        <taxon>Colwelliaceae</taxon>
        <taxon>Thalassotalea</taxon>
    </lineage>
</organism>
<protein>
    <submittedName>
        <fullName evidence="2">HDOD domain-containing protein</fullName>
    </submittedName>
</protein>
<evidence type="ECO:0000313" key="3">
    <source>
        <dbReference type="Proteomes" id="UP001157186"/>
    </source>
</evidence>
<sequence>MILSDSNLLKFYTTVLDKKMLQVDDKVIADIARGFAIPPQPSLLIKLQQLMANKEPDINELAQVISQDVAISATVLKTVNSPIYGLSRSISDIHMAARYIGSEGILLLVTNCLLRKSFQQSDSSITLEEFWHNANNIANTSVLIGNSLTQNVSKDRLFTLGLFHDCGIPVMASKYADYSQTYEHALKTPSETLTAIEESVYQVNHATLGYYVASSWRLPKDICQLILCHHDREFLSTSSNQSQRFYFAILKMAENIVHRHKYFRDAADWPYISDSVLAILDMADEDYQDLLEDSAEQQI</sequence>
<dbReference type="InterPro" id="IPR013976">
    <property type="entry name" value="HDOD"/>
</dbReference>
<dbReference type="EMBL" id="BSST01000001">
    <property type="protein sequence ID" value="GLX77755.1"/>
    <property type="molecule type" value="Genomic_DNA"/>
</dbReference>
<dbReference type="PANTHER" id="PTHR33525">
    <property type="match status" value="1"/>
</dbReference>
<dbReference type="InterPro" id="IPR052340">
    <property type="entry name" value="RNase_Y/CdgJ"/>
</dbReference>
<keyword evidence="3" id="KW-1185">Reference proteome</keyword>
<gene>
    <name evidence="2" type="ORF">tinsulaeT_10950</name>
</gene>
<dbReference type="Gene3D" id="1.10.3210.10">
    <property type="entry name" value="Hypothetical protein af1432"/>
    <property type="match status" value="1"/>
</dbReference>
<evidence type="ECO:0000313" key="2">
    <source>
        <dbReference type="EMBL" id="GLX77755.1"/>
    </source>
</evidence>
<name>A0ABQ6GTH5_9GAMM</name>